<keyword evidence="2" id="KW-1185">Reference proteome</keyword>
<comment type="caution">
    <text evidence="1">The sequence shown here is derived from an EMBL/GenBank/DDBJ whole genome shotgun (WGS) entry which is preliminary data.</text>
</comment>
<reference evidence="1" key="1">
    <citation type="submission" date="2021-06" db="EMBL/GenBank/DDBJ databases">
        <authorList>
            <person name="Kallberg Y."/>
            <person name="Tangrot J."/>
            <person name="Rosling A."/>
        </authorList>
    </citation>
    <scope>NUCLEOTIDE SEQUENCE</scope>
    <source>
        <strain evidence="1">28 12/20/2015</strain>
    </source>
</reference>
<name>A0ACA9P9G6_9GLOM</name>
<dbReference type="EMBL" id="CAJVPW010022254">
    <property type="protein sequence ID" value="CAG8696749.1"/>
    <property type="molecule type" value="Genomic_DNA"/>
</dbReference>
<dbReference type="Proteomes" id="UP000789366">
    <property type="component" value="Unassembled WGS sequence"/>
</dbReference>
<accession>A0ACA9P9G6</accession>
<protein>
    <submittedName>
        <fullName evidence="1">14838_t:CDS:1</fullName>
    </submittedName>
</protein>
<evidence type="ECO:0000313" key="1">
    <source>
        <dbReference type="EMBL" id="CAG8696749.1"/>
    </source>
</evidence>
<gene>
    <name evidence="1" type="ORF">SPELUC_LOCUS11059</name>
</gene>
<evidence type="ECO:0000313" key="2">
    <source>
        <dbReference type="Proteomes" id="UP000789366"/>
    </source>
</evidence>
<organism evidence="1 2">
    <name type="scientific">Cetraspora pellucida</name>
    <dbReference type="NCBI Taxonomy" id="1433469"/>
    <lineage>
        <taxon>Eukaryota</taxon>
        <taxon>Fungi</taxon>
        <taxon>Fungi incertae sedis</taxon>
        <taxon>Mucoromycota</taxon>
        <taxon>Glomeromycotina</taxon>
        <taxon>Glomeromycetes</taxon>
        <taxon>Diversisporales</taxon>
        <taxon>Gigasporaceae</taxon>
        <taxon>Cetraspora</taxon>
    </lineage>
</organism>
<proteinExistence type="predicted"/>
<sequence length="77" mass="9056">MPCTAHTLQLVIGKGLLPAEVFVARAKQLIIFVLENRIEIVDEKQDRYVDDEEQVRYVDDEEQVRYVDNEDYENEAK</sequence>